<dbReference type="InterPro" id="IPR038666">
    <property type="entry name" value="SSP1_head-tail_sf"/>
</dbReference>
<dbReference type="Gene3D" id="2.40.10.270">
    <property type="entry name" value="Bacteriophage SPP1 head-tail adaptor protein"/>
    <property type="match status" value="1"/>
</dbReference>
<comment type="caution">
    <text evidence="1">The sequence shown here is derived from an EMBL/GenBank/DDBJ whole genome shotgun (WGS) entry which is preliminary data.</text>
</comment>
<accession>A0ABW9IN77</accession>
<evidence type="ECO:0000313" key="1">
    <source>
        <dbReference type="EMBL" id="MFM9649951.1"/>
    </source>
</evidence>
<dbReference type="Pfam" id="PF05521">
    <property type="entry name" value="Phage_HCP"/>
    <property type="match status" value="1"/>
</dbReference>
<protein>
    <submittedName>
        <fullName evidence="1">Head-tail adaptor protein</fullName>
    </submittedName>
</protein>
<keyword evidence="2" id="KW-1185">Reference proteome</keyword>
<dbReference type="InterPro" id="IPR008767">
    <property type="entry name" value="Phage_SPP1_head-tail_adaptor"/>
</dbReference>
<reference evidence="1 2" key="1">
    <citation type="submission" date="2024-12" db="EMBL/GenBank/DDBJ databases">
        <title>Forecasting of Potato common scab and diversities of Pathogenic streptomyces spp. in china.</title>
        <authorList>
            <person name="Handique U."/>
            <person name="Wu J."/>
        </authorList>
    </citation>
    <scope>NUCLEOTIDE SEQUENCE [LARGE SCALE GENOMIC DNA]</scope>
    <source>
        <strain evidence="1 2">ZRIMU1585</strain>
    </source>
</reference>
<dbReference type="EMBL" id="JBJVNE010000014">
    <property type="protein sequence ID" value="MFM9649951.1"/>
    <property type="molecule type" value="Genomic_DNA"/>
</dbReference>
<name>A0ABW9IN77_STRGJ</name>
<proteinExistence type="predicted"/>
<gene>
    <name evidence="1" type="ORF">ACKI1S_27860</name>
</gene>
<sequence length="110" mass="12167">MSRIDRLLNASAEVWRATRTPDGMGGWAQAWALASTVRARFSQPSAAERVVADRAESRLTHIVFLRDDADVRRGDELRTPGQVFHVLAVFEPSVPGTYRRADCEASQASP</sequence>
<dbReference type="Proteomes" id="UP001631993">
    <property type="component" value="Unassembled WGS sequence"/>
</dbReference>
<dbReference type="RefSeq" id="WP_409085254.1">
    <property type="nucleotide sequence ID" value="NZ_JBJVMW010000010.1"/>
</dbReference>
<evidence type="ECO:0000313" key="2">
    <source>
        <dbReference type="Proteomes" id="UP001631993"/>
    </source>
</evidence>
<organism evidence="1 2">
    <name type="scientific">Streptomyces galilaeus</name>
    <dbReference type="NCBI Taxonomy" id="33899"/>
    <lineage>
        <taxon>Bacteria</taxon>
        <taxon>Bacillati</taxon>
        <taxon>Actinomycetota</taxon>
        <taxon>Actinomycetes</taxon>
        <taxon>Kitasatosporales</taxon>
        <taxon>Streptomycetaceae</taxon>
        <taxon>Streptomyces</taxon>
    </lineage>
</organism>